<dbReference type="GO" id="GO:0043625">
    <property type="term" value="C:delta DNA polymerase complex"/>
    <property type="evidence" value="ECO:0007669"/>
    <property type="project" value="TreeGrafter"/>
</dbReference>
<evidence type="ECO:0000256" key="1">
    <source>
        <dbReference type="ARBA" id="ARBA00024411"/>
    </source>
</evidence>
<accession>A0A3P7P9X2</accession>
<protein>
    <recommendedName>
        <fullName evidence="1">DNA polymerase delta catalytic subunit</fullName>
    </recommendedName>
</protein>
<keyword evidence="4" id="KW-1185">Reference proteome</keyword>
<dbReference type="PANTHER" id="PTHR10322:SF23">
    <property type="entry name" value="DNA POLYMERASE DELTA CATALYTIC SUBUNIT"/>
    <property type="match status" value="1"/>
</dbReference>
<feature type="domain" description="DNA-directed DNA polymerase family B exonuclease" evidence="2">
    <location>
        <begin position="62"/>
        <end position="120"/>
    </location>
</feature>
<dbReference type="InterPro" id="IPR012337">
    <property type="entry name" value="RNaseH-like_sf"/>
</dbReference>
<dbReference type="AlphaFoldDB" id="A0A3P7P9X2"/>
<dbReference type="GO" id="GO:0003887">
    <property type="term" value="F:DNA-directed DNA polymerase activity"/>
    <property type="evidence" value="ECO:0007669"/>
    <property type="project" value="TreeGrafter"/>
</dbReference>
<reference evidence="3 4" key="1">
    <citation type="submission" date="2018-11" db="EMBL/GenBank/DDBJ databases">
        <authorList>
            <consortium name="Pathogen Informatics"/>
        </authorList>
    </citation>
    <scope>NUCLEOTIDE SEQUENCE [LARGE SCALE GENOMIC DNA]</scope>
</reference>
<proteinExistence type="predicted"/>
<dbReference type="GO" id="GO:0006297">
    <property type="term" value="P:nucleotide-excision repair, DNA gap filling"/>
    <property type="evidence" value="ECO:0007669"/>
    <property type="project" value="TreeGrafter"/>
</dbReference>
<dbReference type="Gene3D" id="3.30.420.10">
    <property type="entry name" value="Ribonuclease H-like superfamily/Ribonuclease H"/>
    <property type="match status" value="1"/>
</dbReference>
<dbReference type="GO" id="GO:0008296">
    <property type="term" value="F:3'-5'-DNA exonuclease activity"/>
    <property type="evidence" value="ECO:0007669"/>
    <property type="project" value="TreeGrafter"/>
</dbReference>
<gene>
    <name evidence="3" type="ORF">DILT_LOCUS12713</name>
</gene>
<dbReference type="GO" id="GO:0003676">
    <property type="term" value="F:nucleic acid binding"/>
    <property type="evidence" value="ECO:0007669"/>
    <property type="project" value="InterPro"/>
</dbReference>
<evidence type="ECO:0000313" key="4">
    <source>
        <dbReference type="Proteomes" id="UP000281553"/>
    </source>
</evidence>
<sequence>MEVDEEDEVGTALVDGHDTLAIENKLVKPRSWARPPVQKIPAVNDKIVFQQIDVDFYEVLHSRWTAFVREVDPDIITGYNMQQFDLPYLTSRCEHLQVESFPFLGRIVDSKSVVRESMVQSKQMGR</sequence>
<dbReference type="OrthoDB" id="2414538at2759"/>
<dbReference type="InterPro" id="IPR036397">
    <property type="entry name" value="RNaseH_sf"/>
</dbReference>
<dbReference type="Pfam" id="PF03104">
    <property type="entry name" value="DNA_pol_B_exo1"/>
    <property type="match status" value="1"/>
</dbReference>
<evidence type="ECO:0000259" key="2">
    <source>
        <dbReference type="Pfam" id="PF03104"/>
    </source>
</evidence>
<dbReference type="Proteomes" id="UP000281553">
    <property type="component" value="Unassembled WGS sequence"/>
</dbReference>
<evidence type="ECO:0000313" key="3">
    <source>
        <dbReference type="EMBL" id="VDN16882.1"/>
    </source>
</evidence>
<dbReference type="InterPro" id="IPR050240">
    <property type="entry name" value="DNA_pol_type-B"/>
</dbReference>
<dbReference type="SUPFAM" id="SSF53098">
    <property type="entry name" value="Ribonuclease H-like"/>
    <property type="match status" value="1"/>
</dbReference>
<dbReference type="GO" id="GO:0045004">
    <property type="term" value="P:DNA replication proofreading"/>
    <property type="evidence" value="ECO:0007669"/>
    <property type="project" value="TreeGrafter"/>
</dbReference>
<organism evidence="3 4">
    <name type="scientific">Dibothriocephalus latus</name>
    <name type="common">Fish tapeworm</name>
    <name type="synonym">Diphyllobothrium latum</name>
    <dbReference type="NCBI Taxonomy" id="60516"/>
    <lineage>
        <taxon>Eukaryota</taxon>
        <taxon>Metazoa</taxon>
        <taxon>Spiralia</taxon>
        <taxon>Lophotrochozoa</taxon>
        <taxon>Platyhelminthes</taxon>
        <taxon>Cestoda</taxon>
        <taxon>Eucestoda</taxon>
        <taxon>Diphyllobothriidea</taxon>
        <taxon>Diphyllobothriidae</taxon>
        <taxon>Dibothriocephalus</taxon>
    </lineage>
</organism>
<name>A0A3P7P9X2_DIBLA</name>
<dbReference type="EMBL" id="UYRU01067460">
    <property type="protein sequence ID" value="VDN16882.1"/>
    <property type="molecule type" value="Genomic_DNA"/>
</dbReference>
<dbReference type="PANTHER" id="PTHR10322">
    <property type="entry name" value="DNA POLYMERASE CATALYTIC SUBUNIT"/>
    <property type="match status" value="1"/>
</dbReference>
<dbReference type="GO" id="GO:0006287">
    <property type="term" value="P:base-excision repair, gap-filling"/>
    <property type="evidence" value="ECO:0007669"/>
    <property type="project" value="TreeGrafter"/>
</dbReference>
<dbReference type="InterPro" id="IPR006133">
    <property type="entry name" value="DNA-dir_DNA_pol_B_exonuc"/>
</dbReference>